<dbReference type="EMBL" id="RBAH01000023">
    <property type="protein sequence ID" value="RKN74980.1"/>
    <property type="molecule type" value="Genomic_DNA"/>
</dbReference>
<evidence type="ECO:0000259" key="1">
    <source>
        <dbReference type="Pfam" id="PF15919"/>
    </source>
</evidence>
<comment type="caution">
    <text evidence="2">The sequence shown here is derived from an EMBL/GenBank/DDBJ whole genome shotgun (WGS) entry which is preliminary data.</text>
</comment>
<accession>A0A3B0BQB3</accession>
<dbReference type="RefSeq" id="WP_120750175.1">
    <property type="nucleotide sequence ID" value="NZ_RBAH01000023.1"/>
</dbReference>
<evidence type="ECO:0000313" key="3">
    <source>
        <dbReference type="Proteomes" id="UP000282311"/>
    </source>
</evidence>
<sequence length="132" mass="14800">MKKEYAKEYSFVAVLDFTGNQIAVFFPDLDEALSQADSVEEALRRANEVLKLTIESRIMDEEDIPAATPLDKVELREGQRTIVATCTLNEKIKYDKKTLTIPHDLNVAAEAAGLNFSQVLQNALRDKLAEVE</sequence>
<proteinExistence type="predicted"/>
<dbReference type="Proteomes" id="UP000282311">
    <property type="component" value="Unassembled WGS sequence"/>
</dbReference>
<dbReference type="InterPro" id="IPR031807">
    <property type="entry name" value="HicB-like"/>
</dbReference>
<dbReference type="InterPro" id="IPR035069">
    <property type="entry name" value="TTHA1013/TTHA0281-like"/>
</dbReference>
<organism evidence="2 3">
    <name type="scientific">Paenibacillus ginsengarvi</name>
    <dbReference type="NCBI Taxonomy" id="400777"/>
    <lineage>
        <taxon>Bacteria</taxon>
        <taxon>Bacillati</taxon>
        <taxon>Bacillota</taxon>
        <taxon>Bacilli</taxon>
        <taxon>Bacillales</taxon>
        <taxon>Paenibacillaceae</taxon>
        <taxon>Paenibacillus</taxon>
    </lineage>
</organism>
<dbReference type="Gene3D" id="3.30.160.250">
    <property type="match status" value="1"/>
</dbReference>
<dbReference type="AlphaFoldDB" id="A0A3B0BQB3"/>
<dbReference type="SUPFAM" id="SSF143100">
    <property type="entry name" value="TTHA1013/TTHA0281-like"/>
    <property type="match status" value="1"/>
</dbReference>
<name>A0A3B0BQB3_9BACL</name>
<dbReference type="Pfam" id="PF15919">
    <property type="entry name" value="HicB_lk_antitox"/>
    <property type="match status" value="1"/>
</dbReference>
<evidence type="ECO:0000313" key="2">
    <source>
        <dbReference type="EMBL" id="RKN74980.1"/>
    </source>
</evidence>
<protein>
    <submittedName>
        <fullName evidence="2">Type II toxin-antitoxin system HicB family antitoxin</fullName>
    </submittedName>
</protein>
<keyword evidence="3" id="KW-1185">Reference proteome</keyword>
<reference evidence="2 3" key="1">
    <citation type="journal article" date="2007" name="Int. J. Syst. Evol. Microbiol.">
        <title>Paenibacillus ginsengarvi sp. nov., isolated from soil from ginseng cultivation.</title>
        <authorList>
            <person name="Yoon M.H."/>
            <person name="Ten L.N."/>
            <person name="Im W.T."/>
        </authorList>
    </citation>
    <scope>NUCLEOTIDE SEQUENCE [LARGE SCALE GENOMIC DNA]</scope>
    <source>
        <strain evidence="2 3">KCTC 13059</strain>
    </source>
</reference>
<feature type="domain" description="HicB-like antitoxin of toxin-antitoxin system" evidence="1">
    <location>
        <begin position="22"/>
        <end position="81"/>
    </location>
</feature>
<gene>
    <name evidence="2" type="ORF">D7M11_25920</name>
</gene>
<dbReference type="OrthoDB" id="5419659at2"/>